<dbReference type="AlphaFoldDB" id="A0A8J6ENA8"/>
<feature type="non-terminal residue" evidence="1">
    <location>
        <position position="87"/>
    </location>
</feature>
<protein>
    <submittedName>
        <fullName evidence="1">Uncharacterized protein</fullName>
    </submittedName>
</protein>
<proteinExistence type="predicted"/>
<name>A0A8J6ENA8_ELECQ</name>
<accession>A0A8J6ENA8</accession>
<dbReference type="Proteomes" id="UP000770717">
    <property type="component" value="Unassembled WGS sequence"/>
</dbReference>
<reference evidence="1" key="1">
    <citation type="thesis" date="2020" institute="ProQuest LLC" country="789 East Eisenhower Parkway, Ann Arbor, MI, USA">
        <title>Comparative Genomics and Chromosome Evolution.</title>
        <authorList>
            <person name="Mudd A.B."/>
        </authorList>
    </citation>
    <scope>NUCLEOTIDE SEQUENCE</scope>
    <source>
        <strain evidence="1">HN-11 Male</strain>
        <tissue evidence="1">Kidney and liver</tissue>
    </source>
</reference>
<keyword evidence="2" id="KW-1185">Reference proteome</keyword>
<gene>
    <name evidence="1" type="ORF">GDO78_021524</name>
</gene>
<evidence type="ECO:0000313" key="2">
    <source>
        <dbReference type="Proteomes" id="UP000770717"/>
    </source>
</evidence>
<comment type="caution">
    <text evidence="1">The sequence shown here is derived from an EMBL/GenBank/DDBJ whole genome shotgun (WGS) entry which is preliminary data.</text>
</comment>
<organism evidence="1 2">
    <name type="scientific">Eleutherodactylus coqui</name>
    <name type="common">Puerto Rican coqui</name>
    <dbReference type="NCBI Taxonomy" id="57060"/>
    <lineage>
        <taxon>Eukaryota</taxon>
        <taxon>Metazoa</taxon>
        <taxon>Chordata</taxon>
        <taxon>Craniata</taxon>
        <taxon>Vertebrata</taxon>
        <taxon>Euteleostomi</taxon>
        <taxon>Amphibia</taxon>
        <taxon>Batrachia</taxon>
        <taxon>Anura</taxon>
        <taxon>Neobatrachia</taxon>
        <taxon>Hyloidea</taxon>
        <taxon>Eleutherodactylidae</taxon>
        <taxon>Eleutherodactylinae</taxon>
        <taxon>Eleutherodactylus</taxon>
        <taxon>Eleutherodactylus</taxon>
    </lineage>
</organism>
<dbReference type="EMBL" id="WNTK01000078">
    <property type="protein sequence ID" value="KAG9472050.1"/>
    <property type="molecule type" value="Genomic_DNA"/>
</dbReference>
<sequence>QQASLALRSVCGVCTKTRPLSGIRHRTLSVYKNVQSSPRPLREWLAAVASWDRQPIRWWIWSDSTRAAPDVGFFGGEGRLMLSDVHK</sequence>
<evidence type="ECO:0000313" key="1">
    <source>
        <dbReference type="EMBL" id="KAG9472050.1"/>
    </source>
</evidence>